<sequence length="359" mass="37186">MPLGVPPTVVGVVAFVLGVVLVVASVETFIEAVSESALALGVSGFFLTVLLAGTDLENAVLGVVAALDGLPALALGTVFGEALFILGAAVGLAGVLTPFETTVPRSYLLLMLGAPALLFALALDGTLTRGDGLLLTAGYLPLVLVVYGLERRSSTRYLSAEEVEAFEATGRTRPAADGDGIDGEGGEAVFDVDFDLDVLFENRFTEPLRERNEGWFRLGVAVAAAVGMTVGSELAVTGAEELLTLLGVTGLAFGATVMSFIASLEELFLTVEPVRRGRPHLGVGNVVGSVLFFVTANAGVVALVHPLDTSGTVLTVHWPFFLLTLVVVGGMFARGRVGRAGGTTLLALYAAYWGANYLV</sequence>
<keyword evidence="3 5" id="KW-1133">Transmembrane helix</keyword>
<keyword evidence="2 5" id="KW-0812">Transmembrane</keyword>
<organism evidence="7 8">
    <name type="scientific">Halomarina ordinaria</name>
    <dbReference type="NCBI Taxonomy" id="3033939"/>
    <lineage>
        <taxon>Archaea</taxon>
        <taxon>Methanobacteriati</taxon>
        <taxon>Methanobacteriota</taxon>
        <taxon>Stenosarchaea group</taxon>
        <taxon>Halobacteria</taxon>
        <taxon>Halobacteriales</taxon>
        <taxon>Natronomonadaceae</taxon>
        <taxon>Halomarina</taxon>
    </lineage>
</organism>
<evidence type="ECO:0000256" key="1">
    <source>
        <dbReference type="ARBA" id="ARBA00004141"/>
    </source>
</evidence>
<dbReference type="Pfam" id="PF01699">
    <property type="entry name" value="Na_Ca_ex"/>
    <property type="match status" value="2"/>
</dbReference>
<dbReference type="InterPro" id="IPR004481">
    <property type="entry name" value="K/Na/Ca-exchanger"/>
</dbReference>
<dbReference type="InterPro" id="IPR044880">
    <property type="entry name" value="NCX_ion-bd_dom_sf"/>
</dbReference>
<dbReference type="Gene3D" id="1.20.1420.30">
    <property type="entry name" value="NCX, central ion-binding region"/>
    <property type="match status" value="2"/>
</dbReference>
<feature type="domain" description="Sodium/calcium exchanger membrane region" evidence="6">
    <location>
        <begin position="11"/>
        <end position="147"/>
    </location>
</feature>
<accession>A0ABD5UB48</accession>
<evidence type="ECO:0000313" key="8">
    <source>
        <dbReference type="Proteomes" id="UP001596406"/>
    </source>
</evidence>
<dbReference type="RefSeq" id="WP_304449357.1">
    <property type="nucleotide sequence ID" value="NZ_JARRAH010000001.1"/>
</dbReference>
<feature type="transmembrane region" description="Helical" evidence="5">
    <location>
        <begin position="242"/>
        <end position="262"/>
    </location>
</feature>
<comment type="caution">
    <text evidence="7">The sequence shown here is derived from an EMBL/GenBank/DDBJ whole genome shotgun (WGS) entry which is preliminary data.</text>
</comment>
<evidence type="ECO:0000313" key="7">
    <source>
        <dbReference type="EMBL" id="MFC6837694.1"/>
    </source>
</evidence>
<evidence type="ECO:0000256" key="2">
    <source>
        <dbReference type="ARBA" id="ARBA00022692"/>
    </source>
</evidence>
<evidence type="ECO:0000256" key="3">
    <source>
        <dbReference type="ARBA" id="ARBA00022989"/>
    </source>
</evidence>
<feature type="transmembrane region" description="Helical" evidence="5">
    <location>
        <begin position="107"/>
        <end position="127"/>
    </location>
</feature>
<dbReference type="InterPro" id="IPR004837">
    <property type="entry name" value="NaCa_Exmemb"/>
</dbReference>
<dbReference type="GO" id="GO:0016020">
    <property type="term" value="C:membrane"/>
    <property type="evidence" value="ECO:0007669"/>
    <property type="project" value="UniProtKB-SubCell"/>
</dbReference>
<feature type="transmembrane region" description="Helical" evidence="5">
    <location>
        <begin position="73"/>
        <end position="95"/>
    </location>
</feature>
<name>A0ABD5UB48_9EURY</name>
<feature type="domain" description="Sodium/calcium exchanger membrane region" evidence="6">
    <location>
        <begin position="219"/>
        <end position="353"/>
    </location>
</feature>
<evidence type="ECO:0000259" key="6">
    <source>
        <dbReference type="Pfam" id="PF01699"/>
    </source>
</evidence>
<feature type="transmembrane region" description="Helical" evidence="5">
    <location>
        <begin position="215"/>
        <end position="236"/>
    </location>
</feature>
<gene>
    <name evidence="7" type="ORF">ACFQHK_14460</name>
</gene>
<dbReference type="EMBL" id="JBHSXM010000001">
    <property type="protein sequence ID" value="MFC6837694.1"/>
    <property type="molecule type" value="Genomic_DNA"/>
</dbReference>
<dbReference type="Proteomes" id="UP001596406">
    <property type="component" value="Unassembled WGS sequence"/>
</dbReference>
<proteinExistence type="predicted"/>
<dbReference type="PANTHER" id="PTHR10846:SF8">
    <property type="entry name" value="INNER MEMBRANE PROTEIN YRBG"/>
    <property type="match status" value="1"/>
</dbReference>
<feature type="transmembrane region" description="Helical" evidence="5">
    <location>
        <begin position="133"/>
        <end position="149"/>
    </location>
</feature>
<evidence type="ECO:0000256" key="4">
    <source>
        <dbReference type="ARBA" id="ARBA00023136"/>
    </source>
</evidence>
<keyword evidence="4 5" id="KW-0472">Membrane</keyword>
<feature type="transmembrane region" description="Helical" evidence="5">
    <location>
        <begin position="37"/>
        <end position="53"/>
    </location>
</feature>
<reference evidence="7 8" key="1">
    <citation type="journal article" date="2019" name="Int. J. Syst. Evol. Microbiol.">
        <title>The Global Catalogue of Microorganisms (GCM) 10K type strain sequencing project: providing services to taxonomists for standard genome sequencing and annotation.</title>
        <authorList>
            <consortium name="The Broad Institute Genomics Platform"/>
            <consortium name="The Broad Institute Genome Sequencing Center for Infectious Disease"/>
            <person name="Wu L."/>
            <person name="Ma J."/>
        </authorList>
    </citation>
    <scope>NUCLEOTIDE SEQUENCE [LARGE SCALE GENOMIC DNA]</scope>
    <source>
        <strain evidence="7 8">PSRA2</strain>
    </source>
</reference>
<dbReference type="AlphaFoldDB" id="A0ABD5UB48"/>
<feature type="transmembrane region" description="Helical" evidence="5">
    <location>
        <begin position="283"/>
        <end position="304"/>
    </location>
</feature>
<protein>
    <submittedName>
        <fullName evidence="7">Sodium:calcium antiporter</fullName>
    </submittedName>
</protein>
<comment type="subcellular location">
    <subcellularLocation>
        <location evidence="1">Membrane</location>
        <topology evidence="1">Multi-pass membrane protein</topology>
    </subcellularLocation>
</comment>
<dbReference type="PANTHER" id="PTHR10846">
    <property type="entry name" value="SODIUM/POTASSIUM/CALCIUM EXCHANGER"/>
    <property type="match status" value="1"/>
</dbReference>
<evidence type="ECO:0000256" key="5">
    <source>
        <dbReference type="SAM" id="Phobius"/>
    </source>
</evidence>
<feature type="transmembrane region" description="Helical" evidence="5">
    <location>
        <begin position="12"/>
        <end position="30"/>
    </location>
</feature>
<keyword evidence="8" id="KW-1185">Reference proteome</keyword>
<feature type="transmembrane region" description="Helical" evidence="5">
    <location>
        <begin position="316"/>
        <end position="333"/>
    </location>
</feature>